<organism evidence="1 2">
    <name type="scientific">Ceratopteris richardii</name>
    <name type="common">Triangle waterfern</name>
    <dbReference type="NCBI Taxonomy" id="49495"/>
    <lineage>
        <taxon>Eukaryota</taxon>
        <taxon>Viridiplantae</taxon>
        <taxon>Streptophyta</taxon>
        <taxon>Embryophyta</taxon>
        <taxon>Tracheophyta</taxon>
        <taxon>Polypodiopsida</taxon>
        <taxon>Polypodiidae</taxon>
        <taxon>Polypodiales</taxon>
        <taxon>Pteridineae</taxon>
        <taxon>Pteridaceae</taxon>
        <taxon>Parkerioideae</taxon>
        <taxon>Ceratopteris</taxon>
    </lineage>
</organism>
<dbReference type="PANTHER" id="PTHR34541">
    <property type="entry name" value="OS01G0729900 PROTEIN"/>
    <property type="match status" value="1"/>
</dbReference>
<dbReference type="AlphaFoldDB" id="A0A8T2SLD9"/>
<accession>A0A8T2SLD9</accession>
<dbReference type="OMA" id="MHSARIH"/>
<dbReference type="OrthoDB" id="1842620at2759"/>
<protein>
    <submittedName>
        <fullName evidence="1">Uncharacterized protein</fullName>
    </submittedName>
</protein>
<sequence>MSIDRALEGWEEVQRQGQDIADRFGALAQGLGCMFQGHMRSSGIPAVSPLQHAETNLERQWYEEFLSGSSLYPWPWMSRQSHRVQGRVNGVQLKGVHGAQPEMDKVIPQKQFLDDGSGAIQDLGHRLGQVGAAVGDCVGNLMHSARIHLPWPFHRGVLSDHSPDFAQSRPSMLTDFQRRNTFWRALNTNGSGGRNLRIKTSGSLQGEQDVEELSDLEDDYGEATGSSTLPNGHFHAVLAKSQRHFQRQHSSISVTTTFDSRTQEVESSLVARGDFWRAEASHGSNTSLRGSPLLLLQVGPILVVRDSTVLLPVHLSKQHLLWYGFDRKNGVHSLCPAVWSKHRKWLMMSMVCLNPFTCSFLDLQFPNGQCTYIAGEGLSGGTFFNAFGGLIQAQGRHPGDLKLSFSRKVGCGTRITPIIQVPDHSVSVGIVQQLAWQQSGAMVRPTIELSVTPTFGGRNSGWRAEIAHFPQEKISVTGGFAHTIQPTFFASVSIGRSCRNGTHSGNSGFEVVVEAPVDNINRTSFTLKLNSGLDF</sequence>
<proteinExistence type="predicted"/>
<name>A0A8T2SLD9_CERRI</name>
<evidence type="ECO:0000313" key="1">
    <source>
        <dbReference type="EMBL" id="KAH7351825.1"/>
    </source>
</evidence>
<gene>
    <name evidence="1" type="ORF">KP509_19G016100</name>
</gene>
<dbReference type="PANTHER" id="PTHR34541:SF2">
    <property type="entry name" value="OS01G0729900 PROTEIN"/>
    <property type="match status" value="1"/>
</dbReference>
<dbReference type="Proteomes" id="UP000825935">
    <property type="component" value="Chromosome 19"/>
</dbReference>
<reference evidence="1" key="1">
    <citation type="submission" date="2021-08" db="EMBL/GenBank/DDBJ databases">
        <title>WGS assembly of Ceratopteris richardii.</title>
        <authorList>
            <person name="Marchant D.B."/>
            <person name="Chen G."/>
            <person name="Jenkins J."/>
            <person name="Shu S."/>
            <person name="Leebens-Mack J."/>
            <person name="Grimwood J."/>
            <person name="Schmutz J."/>
            <person name="Soltis P."/>
            <person name="Soltis D."/>
            <person name="Chen Z.-H."/>
        </authorList>
    </citation>
    <scope>NUCLEOTIDE SEQUENCE</scope>
    <source>
        <strain evidence="1">Whitten #5841</strain>
        <tissue evidence="1">Leaf</tissue>
    </source>
</reference>
<keyword evidence="2" id="KW-1185">Reference proteome</keyword>
<evidence type="ECO:0000313" key="2">
    <source>
        <dbReference type="Proteomes" id="UP000825935"/>
    </source>
</evidence>
<comment type="caution">
    <text evidence="1">The sequence shown here is derived from an EMBL/GenBank/DDBJ whole genome shotgun (WGS) entry which is preliminary data.</text>
</comment>
<dbReference type="EMBL" id="CM035424">
    <property type="protein sequence ID" value="KAH7351825.1"/>
    <property type="molecule type" value="Genomic_DNA"/>
</dbReference>